<protein>
    <submittedName>
        <fullName evidence="1">Uncharacterized protein</fullName>
    </submittedName>
</protein>
<proteinExistence type="predicted"/>
<dbReference type="EMBL" id="MT141769">
    <property type="protein sequence ID" value="QJA70164.1"/>
    <property type="molecule type" value="Genomic_DNA"/>
</dbReference>
<evidence type="ECO:0000313" key="1">
    <source>
        <dbReference type="EMBL" id="QJA70164.1"/>
    </source>
</evidence>
<reference evidence="1" key="1">
    <citation type="submission" date="2020-03" db="EMBL/GenBank/DDBJ databases">
        <title>The deep terrestrial virosphere.</title>
        <authorList>
            <person name="Holmfeldt K."/>
            <person name="Nilsson E."/>
            <person name="Simone D."/>
            <person name="Lopez-Fernandez M."/>
            <person name="Wu X."/>
            <person name="de Brujin I."/>
            <person name="Lundin D."/>
            <person name="Andersson A."/>
            <person name="Bertilsson S."/>
            <person name="Dopson M."/>
        </authorList>
    </citation>
    <scope>NUCLEOTIDE SEQUENCE</scope>
    <source>
        <strain evidence="1">MM415A03934</strain>
    </source>
</reference>
<gene>
    <name evidence="1" type="ORF">MM415A03934_0004</name>
</gene>
<organism evidence="1">
    <name type="scientific">viral metagenome</name>
    <dbReference type="NCBI Taxonomy" id="1070528"/>
    <lineage>
        <taxon>unclassified sequences</taxon>
        <taxon>metagenomes</taxon>
        <taxon>organismal metagenomes</taxon>
    </lineage>
</organism>
<name>A0A6M3JJ89_9ZZZZ</name>
<sequence length="88" mass="9714">MARAITKARLSITLNKARLDMIVQGLQGLRGIALDAVVGIHETENPFRLIGAMQESLTALRDERLAAIVDEERQALHEAGWRAPGERL</sequence>
<dbReference type="AlphaFoldDB" id="A0A6M3JJ89"/>
<accession>A0A6M3JJ89</accession>